<protein>
    <submittedName>
        <fullName evidence="2">Uncharacterized protein</fullName>
    </submittedName>
</protein>
<name>A0A9P1G5Y9_9DINO</name>
<accession>A0A9P1G5Y9</accession>
<dbReference type="AlphaFoldDB" id="A0A9P1G5Y9"/>
<sequence>MADLVPPRLAWACTHGESQRWGHRHKLDGGSYRTDWNACSLSALDEPDEGVSVARDDLPSKCCDLVLGLVLIKPAFTYHSLCNLSRMEQKQQTFWASVFGNSMHGTLYFFSLAEGKAAFRFPMHVNIPVVDRRRLKTFFCSLDVGAGIELVKSLDGILPETLASMASSCTFCVRLPAYFAWALFNGKAESFALPDPDVEDLFHSSRRVRSRIVGWSYWPGSFATFEPPMFLEQSEDFSSAAAGRIATLIKSFASQISRQEGNEETLHECHLAVSTLMRLRDELSTQGLHQGVLQLRGRVNAAGQLPYQASFLIKTLLMCSHLRDSADLKKVLRKAMDMALPKSLARELIKKFFDSGEKVKIPKPSKLTRARFMLDAALMIFNREINCKDLCMQKPHSPIRFAMVDSSVQGHYNLELLRVVSIDGDHVVDLFVDAMECLTEAERIVIELLADRELQAADWMLYLEAEEHRFQTMKSCMRLSLFPAVALGNQQLYHKFHAVAHALFLETGSAQSLASFASQISAFCTDQGTEFALPKVPAVPIYSLFGFLRPSDDDMDWAPEMLDFGERCAEPCVDFSKAIAIAGLLHIIHNSSSDLGKSMSCRDTVIQQLQHVSRLLRRRESKTRLMESCFNDPIGKHFHAEIKAFQCKLHTGRWGSVAACILGVLGLETVLQYGWDASKYKNGRVLAGHDGDEANPFGVDIAVVDGAIKSEIFWARLKMLESLAVVLQKCLAWAEGCPCHSNLELPAGQASDTLRRLWFTCPLRGCRAPELAAGDFFEVFRKNFQQSSAALLLSLPRDLSSEDRMNLLHDFESAKNHLHFVFRLRLAFWFDLPWKVYGCAHPNPAVHKKFLEDCLNATCEEVASCPLLQELHCESVKAEVNQYLLEGRELATSAKLCRFLARLCFCPTAERAVEGDHAIVHRKVALARNHTMAYISLSRRMVTVQNLIDEDPENLTRVAAIMQKTHSPALILTQLGLANHPSTAYLTNYRDPLHLSIVYRSDGPTMFQSGLDLVPPDTTDATGVFEIQDKPEELCDRDFGDRGGPNNREDREPMDLYQGESSRSQELVRRYILQSMKVWLQEDQEKAAAENCRFVYSFPFCAMAIKSLQRLLETSTLRNSLSQKGVLFAQFLRSGVDDIKVPNRNAFKRTNWAVSFLEVTKFDQAGDYVMVKTDPIHLDSETGTGAGDSASSFAIGYIDEDAKVAG</sequence>
<reference evidence="2" key="1">
    <citation type="submission" date="2022-10" db="EMBL/GenBank/DDBJ databases">
        <authorList>
            <person name="Chen Y."/>
            <person name="Dougan E. K."/>
            <person name="Chan C."/>
            <person name="Rhodes N."/>
            <person name="Thang M."/>
        </authorList>
    </citation>
    <scope>NUCLEOTIDE SEQUENCE</scope>
</reference>
<dbReference type="EMBL" id="CAMXCT020002848">
    <property type="protein sequence ID" value="CAL1154226.1"/>
    <property type="molecule type" value="Genomic_DNA"/>
</dbReference>
<evidence type="ECO:0000313" key="2">
    <source>
        <dbReference type="EMBL" id="CAI4000851.1"/>
    </source>
</evidence>
<feature type="region of interest" description="Disordered" evidence="1">
    <location>
        <begin position="1035"/>
        <end position="1059"/>
    </location>
</feature>
<dbReference type="EMBL" id="CAMXCT010002848">
    <property type="protein sequence ID" value="CAI4000851.1"/>
    <property type="molecule type" value="Genomic_DNA"/>
</dbReference>
<proteinExistence type="predicted"/>
<dbReference type="Proteomes" id="UP001152797">
    <property type="component" value="Unassembled WGS sequence"/>
</dbReference>
<dbReference type="EMBL" id="CAMXCT030002848">
    <property type="protein sequence ID" value="CAL4788163.1"/>
    <property type="molecule type" value="Genomic_DNA"/>
</dbReference>
<comment type="caution">
    <text evidence="2">The sequence shown here is derived from an EMBL/GenBank/DDBJ whole genome shotgun (WGS) entry which is preliminary data.</text>
</comment>
<organism evidence="2">
    <name type="scientific">Cladocopium goreaui</name>
    <dbReference type="NCBI Taxonomy" id="2562237"/>
    <lineage>
        <taxon>Eukaryota</taxon>
        <taxon>Sar</taxon>
        <taxon>Alveolata</taxon>
        <taxon>Dinophyceae</taxon>
        <taxon>Suessiales</taxon>
        <taxon>Symbiodiniaceae</taxon>
        <taxon>Cladocopium</taxon>
    </lineage>
</organism>
<reference evidence="3 4" key="2">
    <citation type="submission" date="2024-05" db="EMBL/GenBank/DDBJ databases">
        <authorList>
            <person name="Chen Y."/>
            <person name="Shah S."/>
            <person name="Dougan E. K."/>
            <person name="Thang M."/>
            <person name="Chan C."/>
        </authorList>
    </citation>
    <scope>NUCLEOTIDE SEQUENCE [LARGE SCALE GENOMIC DNA]</scope>
</reference>
<dbReference type="OrthoDB" id="421251at2759"/>
<keyword evidence="4" id="KW-1185">Reference proteome</keyword>
<evidence type="ECO:0000313" key="3">
    <source>
        <dbReference type="EMBL" id="CAL4788163.1"/>
    </source>
</evidence>
<gene>
    <name evidence="2" type="ORF">C1SCF055_LOCUS26939</name>
</gene>
<evidence type="ECO:0000313" key="4">
    <source>
        <dbReference type="Proteomes" id="UP001152797"/>
    </source>
</evidence>
<evidence type="ECO:0000256" key="1">
    <source>
        <dbReference type="SAM" id="MobiDB-lite"/>
    </source>
</evidence>
<feature type="compositionally biased region" description="Basic and acidic residues" evidence="1">
    <location>
        <begin position="1035"/>
        <end position="1054"/>
    </location>
</feature>